<evidence type="ECO:0000313" key="2">
    <source>
        <dbReference type="Proteomes" id="UP001195624"/>
    </source>
</evidence>
<dbReference type="PANTHER" id="PTHR30087">
    <property type="entry name" value="INNER MEMBRANE PROTEIN"/>
    <property type="match status" value="1"/>
</dbReference>
<evidence type="ECO:0000313" key="1">
    <source>
        <dbReference type="EMBL" id="MBP2170045.1"/>
    </source>
</evidence>
<sequence length="172" mass="18792">MQKILLSACLAGFPVRYNGSAKTLVSQYIARWQRQNRFVVFCPELAAGFQTPRPAAEIQSSARGYGVINDGATVREASGDDVTERYILAAWLTLEMAQQHNCQFAILTEGSPSCGSRMIYSGGFNGGQIAGQGVTTELLTRHGIEVYSELTLAALCDRLRHEESGDIPCLMR</sequence>
<gene>
    <name evidence="1" type="ORF">J2125_003237</name>
</gene>
<protein>
    <submittedName>
        <fullName evidence="1">Uncharacterized protein YbbK (DUF523 family)</fullName>
    </submittedName>
</protein>
<dbReference type="Pfam" id="PF04463">
    <property type="entry name" value="2-thiour_desulf"/>
    <property type="match status" value="1"/>
</dbReference>
<dbReference type="InterPro" id="IPR007553">
    <property type="entry name" value="2-thiour_desulf"/>
</dbReference>
<dbReference type="RefSeq" id="WP_017800829.1">
    <property type="nucleotide sequence ID" value="NZ_JAGGMQ010000001.1"/>
</dbReference>
<dbReference type="EMBL" id="JAGGMQ010000001">
    <property type="protein sequence ID" value="MBP2170045.1"/>
    <property type="molecule type" value="Genomic_DNA"/>
</dbReference>
<comment type="caution">
    <text evidence="1">The sequence shown here is derived from an EMBL/GenBank/DDBJ whole genome shotgun (WGS) entry which is preliminary data.</text>
</comment>
<name>A0ABS4PBM1_9GAMM</name>
<keyword evidence="2" id="KW-1185">Reference proteome</keyword>
<organism evidence="1 2">
    <name type="scientific">Winslowiella toletana</name>
    <dbReference type="NCBI Taxonomy" id="92490"/>
    <lineage>
        <taxon>Bacteria</taxon>
        <taxon>Pseudomonadati</taxon>
        <taxon>Pseudomonadota</taxon>
        <taxon>Gammaproteobacteria</taxon>
        <taxon>Enterobacterales</taxon>
        <taxon>Erwiniaceae</taxon>
        <taxon>Winslowiella</taxon>
    </lineage>
</organism>
<dbReference type="Proteomes" id="UP001195624">
    <property type="component" value="Unassembled WGS sequence"/>
</dbReference>
<dbReference type="PANTHER" id="PTHR30087:SF1">
    <property type="entry name" value="HYPOTHETICAL CYTOSOLIC PROTEIN"/>
    <property type="match status" value="1"/>
</dbReference>
<accession>A0ABS4PBM1</accession>
<reference evidence="2" key="1">
    <citation type="submission" date="2023-07" db="EMBL/GenBank/DDBJ databases">
        <title>Genome mining of underrepresented organisms for secondary metabolites.</title>
        <authorList>
            <person name="D'Agostino P.M."/>
        </authorList>
    </citation>
    <scope>NUCLEOTIDE SEQUENCE [LARGE SCALE GENOMIC DNA]</scope>
    <source>
        <strain evidence="2">WS4403</strain>
    </source>
</reference>
<proteinExistence type="predicted"/>